<dbReference type="Pfam" id="PF01757">
    <property type="entry name" value="Acyl_transf_3"/>
    <property type="match status" value="1"/>
</dbReference>
<reference evidence="3 4" key="1">
    <citation type="submission" date="2014-11" db="EMBL/GenBank/DDBJ databases">
        <title>Genomics and ecophysiology of heterotrophic nitrogen fixing bacteria isolated from estuarine surface water.</title>
        <authorList>
            <person name="Bentzon-Tilia M."/>
            <person name="Severin I."/>
            <person name="Hansen L.H."/>
            <person name="Riemann L."/>
        </authorList>
    </citation>
    <scope>NUCLEOTIDE SEQUENCE [LARGE SCALE GENOMIC DNA]</scope>
    <source>
        <strain evidence="3 4">BAL398</strain>
    </source>
</reference>
<feature type="transmembrane region" description="Helical" evidence="1">
    <location>
        <begin position="303"/>
        <end position="325"/>
    </location>
</feature>
<feature type="transmembrane region" description="Helical" evidence="1">
    <location>
        <begin position="31"/>
        <end position="51"/>
    </location>
</feature>
<feature type="transmembrane region" description="Helical" evidence="1">
    <location>
        <begin position="232"/>
        <end position="254"/>
    </location>
</feature>
<protein>
    <submittedName>
        <fullName evidence="3">Acyltransferase</fullName>
    </submittedName>
</protein>
<dbReference type="InterPro" id="IPR050623">
    <property type="entry name" value="Glucan_succinyl_AcylTrfase"/>
</dbReference>
<gene>
    <name evidence="3" type="ORF">OO17_11315</name>
</gene>
<feature type="transmembrane region" description="Helical" evidence="1">
    <location>
        <begin position="105"/>
        <end position="124"/>
    </location>
</feature>
<feature type="domain" description="Acyltransferase 3" evidence="2">
    <location>
        <begin position="24"/>
        <end position="383"/>
    </location>
</feature>
<dbReference type="AlphaFoldDB" id="A0A0D7ERM5"/>
<feature type="transmembrane region" description="Helical" evidence="1">
    <location>
        <begin position="266"/>
        <end position="283"/>
    </location>
</feature>
<feature type="transmembrane region" description="Helical" evidence="1">
    <location>
        <begin position="364"/>
        <end position="386"/>
    </location>
</feature>
<keyword evidence="1" id="KW-0812">Transmembrane</keyword>
<feature type="transmembrane region" description="Helical" evidence="1">
    <location>
        <begin position="63"/>
        <end position="85"/>
    </location>
</feature>
<accession>A0A0D7ERM5</accession>
<dbReference type="RefSeq" id="WP_044410247.1">
    <property type="nucleotide sequence ID" value="NZ_JXXE01000221.1"/>
</dbReference>
<dbReference type="OrthoDB" id="7283199at2"/>
<dbReference type="PANTHER" id="PTHR36927:SF4">
    <property type="entry name" value="BLR5718 PROTEIN"/>
    <property type="match status" value="1"/>
</dbReference>
<feature type="transmembrane region" description="Helical" evidence="1">
    <location>
        <begin position="193"/>
        <end position="212"/>
    </location>
</feature>
<sequence>MITTIAPPAAAALAPAAVLSAKRNAALDRTRTFLTVLVLIHHAVIPYTYFGHTDPKSWLGFDCVVLATDSFFMAMFFMLSGLFLWPSLDHRPVPGAFARDRLVRLMLPFAIAAVTIIPIAYYALALRQAPQMGFGAFWWHMITVGPWPSGPLWFLWVLFLFNIIGGLLYRISPGVIAPMRLLAQHGFTHAGRFLLIVFAITALVYVPMRLYFGPSYWFEYGPFSVQASRVMFYVLYFFIGVGIGAGGIDGGVLCVDGQLAKGWWRWALLSLLPYGAMWTLIYIKREILGNPDMLPQWYELCYGFAFAGFSAAFIFAILAFFLRFRRGGWSVLDPLQADAYGIFLVHYAFALWMQYWLFDYDLPAIAKALIAFAGALVLSWATTAALRRIPGAHRVL</sequence>
<organism evidence="3 4">
    <name type="scientific">Rhodopseudomonas palustris</name>
    <dbReference type="NCBI Taxonomy" id="1076"/>
    <lineage>
        <taxon>Bacteria</taxon>
        <taxon>Pseudomonadati</taxon>
        <taxon>Pseudomonadota</taxon>
        <taxon>Alphaproteobacteria</taxon>
        <taxon>Hyphomicrobiales</taxon>
        <taxon>Nitrobacteraceae</taxon>
        <taxon>Rhodopseudomonas</taxon>
    </lineage>
</organism>
<evidence type="ECO:0000313" key="3">
    <source>
        <dbReference type="EMBL" id="KIZ43443.1"/>
    </source>
</evidence>
<dbReference type="InterPro" id="IPR002656">
    <property type="entry name" value="Acyl_transf_3_dom"/>
</dbReference>
<dbReference type="PANTHER" id="PTHR36927">
    <property type="entry name" value="BLR4337 PROTEIN"/>
    <property type="match status" value="1"/>
</dbReference>
<dbReference type="GO" id="GO:0016747">
    <property type="term" value="F:acyltransferase activity, transferring groups other than amino-acyl groups"/>
    <property type="evidence" value="ECO:0007669"/>
    <property type="project" value="InterPro"/>
</dbReference>
<name>A0A0D7ERM5_RHOPL</name>
<proteinExistence type="predicted"/>
<feature type="transmembrane region" description="Helical" evidence="1">
    <location>
        <begin position="337"/>
        <end position="358"/>
    </location>
</feature>
<evidence type="ECO:0000256" key="1">
    <source>
        <dbReference type="SAM" id="Phobius"/>
    </source>
</evidence>
<evidence type="ECO:0000313" key="4">
    <source>
        <dbReference type="Proteomes" id="UP000032515"/>
    </source>
</evidence>
<evidence type="ECO:0000259" key="2">
    <source>
        <dbReference type="Pfam" id="PF01757"/>
    </source>
</evidence>
<comment type="caution">
    <text evidence="3">The sequence shown here is derived from an EMBL/GenBank/DDBJ whole genome shotgun (WGS) entry which is preliminary data.</text>
</comment>
<dbReference type="Proteomes" id="UP000032515">
    <property type="component" value="Unassembled WGS sequence"/>
</dbReference>
<dbReference type="EMBL" id="JXXE01000221">
    <property type="protein sequence ID" value="KIZ43443.1"/>
    <property type="molecule type" value="Genomic_DNA"/>
</dbReference>
<keyword evidence="3" id="KW-0012">Acyltransferase</keyword>
<keyword evidence="1" id="KW-1133">Transmembrane helix</keyword>
<dbReference type="PATRIC" id="fig|1076.23.peg.2208"/>
<feature type="transmembrane region" description="Helical" evidence="1">
    <location>
        <begin position="153"/>
        <end position="172"/>
    </location>
</feature>
<keyword evidence="1" id="KW-0472">Membrane</keyword>
<keyword evidence="3" id="KW-0808">Transferase</keyword>